<dbReference type="PANTHER" id="PTHR37532:SF1">
    <property type="entry name" value="PROTEIN ISCX"/>
    <property type="match status" value="1"/>
</dbReference>
<dbReference type="InterPro" id="IPR007479">
    <property type="entry name" value="ISC_FeS_clus_asmbl_IscsX"/>
</dbReference>
<dbReference type="Pfam" id="PF04384">
    <property type="entry name" value="Fe-S_assembly"/>
    <property type="match status" value="1"/>
</dbReference>
<dbReference type="KEGG" id="uli:ETAA1_43190"/>
<dbReference type="AlphaFoldDB" id="A0A517XXV1"/>
<dbReference type="SUPFAM" id="SSF140319">
    <property type="entry name" value="IscX-like"/>
    <property type="match status" value="1"/>
</dbReference>
<dbReference type="RefSeq" id="WP_145242001.1">
    <property type="nucleotide sequence ID" value="NZ_CP036273.1"/>
</dbReference>
<evidence type="ECO:0008006" key="3">
    <source>
        <dbReference type="Google" id="ProtNLM"/>
    </source>
</evidence>
<evidence type="ECO:0000313" key="2">
    <source>
        <dbReference type="Proteomes" id="UP000319576"/>
    </source>
</evidence>
<accession>A0A517XXV1</accession>
<gene>
    <name evidence="1" type="ORF">ETAA1_43190</name>
</gene>
<dbReference type="Proteomes" id="UP000319576">
    <property type="component" value="Chromosome"/>
</dbReference>
<sequence>MTWHDSRDIGEQLFEKFGKLNPLTVRFTDLHKHVLALDGFEGKPEASNEKLLEAIQMAWYEEWEDEYGE</sequence>
<keyword evidence="2" id="KW-1185">Reference proteome</keyword>
<organism evidence="1 2">
    <name type="scientific">Urbifossiella limnaea</name>
    <dbReference type="NCBI Taxonomy" id="2528023"/>
    <lineage>
        <taxon>Bacteria</taxon>
        <taxon>Pseudomonadati</taxon>
        <taxon>Planctomycetota</taxon>
        <taxon>Planctomycetia</taxon>
        <taxon>Gemmatales</taxon>
        <taxon>Gemmataceae</taxon>
        <taxon>Urbifossiella</taxon>
    </lineage>
</organism>
<dbReference type="PANTHER" id="PTHR37532">
    <property type="entry name" value="PROTEIN ISCX"/>
    <property type="match status" value="1"/>
</dbReference>
<dbReference type="GO" id="GO:0016226">
    <property type="term" value="P:iron-sulfur cluster assembly"/>
    <property type="evidence" value="ECO:0007669"/>
    <property type="project" value="InterPro"/>
</dbReference>
<dbReference type="PIRSF" id="PIRSF039003">
    <property type="entry name" value="IscX"/>
    <property type="match status" value="1"/>
</dbReference>
<reference evidence="1 2" key="1">
    <citation type="submission" date="2019-02" db="EMBL/GenBank/DDBJ databases">
        <title>Deep-cultivation of Planctomycetes and their phenomic and genomic characterization uncovers novel biology.</title>
        <authorList>
            <person name="Wiegand S."/>
            <person name="Jogler M."/>
            <person name="Boedeker C."/>
            <person name="Pinto D."/>
            <person name="Vollmers J."/>
            <person name="Rivas-Marin E."/>
            <person name="Kohn T."/>
            <person name="Peeters S.H."/>
            <person name="Heuer A."/>
            <person name="Rast P."/>
            <person name="Oberbeckmann S."/>
            <person name="Bunk B."/>
            <person name="Jeske O."/>
            <person name="Meyerdierks A."/>
            <person name="Storesund J.E."/>
            <person name="Kallscheuer N."/>
            <person name="Luecker S."/>
            <person name="Lage O.M."/>
            <person name="Pohl T."/>
            <person name="Merkel B.J."/>
            <person name="Hornburger P."/>
            <person name="Mueller R.-W."/>
            <person name="Bruemmer F."/>
            <person name="Labrenz M."/>
            <person name="Spormann A.M."/>
            <person name="Op den Camp H."/>
            <person name="Overmann J."/>
            <person name="Amann R."/>
            <person name="Jetten M.S.M."/>
            <person name="Mascher T."/>
            <person name="Medema M.H."/>
            <person name="Devos D.P."/>
            <person name="Kaster A.-K."/>
            <person name="Ovreas L."/>
            <person name="Rohde M."/>
            <person name="Galperin M.Y."/>
            <person name="Jogler C."/>
        </authorList>
    </citation>
    <scope>NUCLEOTIDE SEQUENCE [LARGE SCALE GENOMIC DNA]</scope>
    <source>
        <strain evidence="1 2">ETA_A1</strain>
    </source>
</reference>
<name>A0A517XXV1_9BACT</name>
<evidence type="ECO:0000313" key="1">
    <source>
        <dbReference type="EMBL" id="QDU22341.1"/>
    </source>
</evidence>
<dbReference type="NCBIfam" id="TIGR03412">
    <property type="entry name" value="iscX_yfhJ"/>
    <property type="match status" value="1"/>
</dbReference>
<dbReference type="InterPro" id="IPR036762">
    <property type="entry name" value="IscX-like_sf"/>
</dbReference>
<dbReference type="OrthoDB" id="9800346at2"/>
<dbReference type="GO" id="GO:0008198">
    <property type="term" value="F:ferrous iron binding"/>
    <property type="evidence" value="ECO:0007669"/>
    <property type="project" value="TreeGrafter"/>
</dbReference>
<dbReference type="Gene3D" id="1.10.10.600">
    <property type="entry name" value="IscX-like"/>
    <property type="match status" value="1"/>
</dbReference>
<dbReference type="EMBL" id="CP036273">
    <property type="protein sequence ID" value="QDU22341.1"/>
    <property type="molecule type" value="Genomic_DNA"/>
</dbReference>
<protein>
    <recommendedName>
        <fullName evidence="3">Fe-S assembly protein IscX</fullName>
    </recommendedName>
</protein>
<proteinExistence type="predicted"/>
<dbReference type="GO" id="GO:0005829">
    <property type="term" value="C:cytosol"/>
    <property type="evidence" value="ECO:0007669"/>
    <property type="project" value="TreeGrafter"/>
</dbReference>